<dbReference type="Gene3D" id="3.40.50.720">
    <property type="entry name" value="NAD(P)-binding Rossmann-like Domain"/>
    <property type="match status" value="1"/>
</dbReference>
<dbReference type="GO" id="GO:0019353">
    <property type="term" value="P:protoporphyrinogen IX biosynthetic process from glutamate"/>
    <property type="evidence" value="ECO:0007669"/>
    <property type="project" value="TreeGrafter"/>
</dbReference>
<comment type="miscellaneous">
    <text evidence="8">During catalysis, the active site Cys acts as a nucleophile attacking the alpha-carbonyl group of tRNA-bound glutamate with the formation of a thioester intermediate between enzyme and glutamate, and the concomitant release of tRNA(Glu). The thioester intermediate is finally reduced by direct hydride transfer from NADPH, to form the product GSA.</text>
</comment>
<dbReference type="EMBL" id="LKET01000039">
    <property type="protein sequence ID" value="KPU43612.1"/>
    <property type="molecule type" value="Genomic_DNA"/>
</dbReference>
<dbReference type="Gene3D" id="3.30.460.30">
    <property type="entry name" value="Glutamyl-tRNA reductase, N-terminal domain"/>
    <property type="match status" value="1"/>
</dbReference>
<evidence type="ECO:0000259" key="14">
    <source>
        <dbReference type="Pfam" id="PF00745"/>
    </source>
</evidence>
<dbReference type="InterPro" id="IPR006151">
    <property type="entry name" value="Shikm_DH/Glu-tRNA_Rdtase"/>
</dbReference>
<dbReference type="SUPFAM" id="SSF69742">
    <property type="entry name" value="Glutamyl tRNA-reductase catalytic, N-terminal domain"/>
    <property type="match status" value="1"/>
</dbReference>
<evidence type="ECO:0000256" key="3">
    <source>
        <dbReference type="ARBA" id="ARBA00012970"/>
    </source>
</evidence>
<evidence type="ECO:0000256" key="8">
    <source>
        <dbReference type="HAMAP-Rule" id="MF_00087"/>
    </source>
</evidence>
<feature type="domain" description="Tetrapyrrole biosynthesis glutamyl-tRNA reductase dimerisation" evidence="14">
    <location>
        <begin position="300"/>
        <end position="394"/>
    </location>
</feature>
<feature type="binding site" evidence="8 10">
    <location>
        <position position="100"/>
    </location>
    <ligand>
        <name>substrate</name>
    </ligand>
</feature>
<evidence type="ECO:0000256" key="1">
    <source>
        <dbReference type="ARBA" id="ARBA00005059"/>
    </source>
</evidence>
<evidence type="ECO:0000313" key="17">
    <source>
        <dbReference type="EMBL" id="KPU43612.1"/>
    </source>
</evidence>
<evidence type="ECO:0000256" key="13">
    <source>
        <dbReference type="RuleBase" id="RU000584"/>
    </source>
</evidence>
<dbReference type="PIRSF" id="PIRSF000445">
    <property type="entry name" value="4pyrrol_synth_GluRdtase"/>
    <property type="match status" value="1"/>
</dbReference>
<dbReference type="PATRIC" id="fig|36849.3.peg.3235"/>
<evidence type="ECO:0000256" key="12">
    <source>
        <dbReference type="PIRSR" id="PIRSR000445-4"/>
    </source>
</evidence>
<dbReference type="InterPro" id="IPR036291">
    <property type="entry name" value="NAD(P)-bd_dom_sf"/>
</dbReference>
<feature type="binding site" evidence="8 10">
    <location>
        <begin position="105"/>
        <end position="107"/>
    </location>
    <ligand>
        <name>substrate</name>
    </ligand>
</feature>
<sequence>MIQLIGVNDEDVCIREKLSIIPKHLEDALKKAAELCGEAAIISTCNRTEVYFNSTRTGDGIIECIFNCLGWDKELIKYTIYKCGDEAVRHLIEVTCGVHSRILGEEQILGQVKDAYDLALKNKTIKGELDRLFHTAITCGKEFRHKSELDKIPVSSASMVIREARKRSLKRFMVLGYGEVGSLACKYILEEPFDVLYIAVRDTSVVDIKDRRVKVIPFRERKEYYPDVECIISCTSAPHTVINSNELPNRKLMIFDMAVPRDVDWDVNGINGNEVYDIDMISALFDESLEKRRKILENFRHLIEKHIQEFEKWQNLKKLSPYIKRMKENGEQIYKQRSTAFRNKRHTKDNENLADILIKSTADVYVNRAIEVLKEEYLEGRGEECLKIIEKIFLIKC</sequence>
<dbReference type="GO" id="GO:0008883">
    <property type="term" value="F:glutamyl-tRNA reductase activity"/>
    <property type="evidence" value="ECO:0007669"/>
    <property type="project" value="UniProtKB-UniRule"/>
</dbReference>
<evidence type="ECO:0000256" key="2">
    <source>
        <dbReference type="ARBA" id="ARBA00005916"/>
    </source>
</evidence>
<name>A0A0P8YV80_9CLOT</name>
<dbReference type="InterPro" id="IPR015896">
    <property type="entry name" value="4pyrrol_synth_GluRdtase_dimer"/>
</dbReference>
<evidence type="ECO:0000256" key="9">
    <source>
        <dbReference type="PIRSR" id="PIRSR000445-1"/>
    </source>
</evidence>
<evidence type="ECO:0000256" key="11">
    <source>
        <dbReference type="PIRSR" id="PIRSR000445-3"/>
    </source>
</evidence>
<dbReference type="UniPathway" id="UPA00251">
    <property type="reaction ID" value="UER00316"/>
</dbReference>
<dbReference type="PANTHER" id="PTHR43013:SF1">
    <property type="entry name" value="GLUTAMYL-TRNA REDUCTASE"/>
    <property type="match status" value="1"/>
</dbReference>
<dbReference type="InterPro" id="IPR018214">
    <property type="entry name" value="GluRdtase_CS"/>
</dbReference>
<dbReference type="STRING" id="36849.OXPF_30530"/>
<dbReference type="GO" id="GO:0050661">
    <property type="term" value="F:NADP binding"/>
    <property type="evidence" value="ECO:0007669"/>
    <property type="project" value="InterPro"/>
</dbReference>
<reference evidence="17 18" key="1">
    <citation type="submission" date="2015-09" db="EMBL/GenBank/DDBJ databases">
        <title>Genome sequence of Oxobacter pfennigii DSM 3222.</title>
        <authorList>
            <person name="Poehlein A."/>
            <person name="Bengelsdorf F.R."/>
            <person name="Schiel-Bengelsdorf B."/>
            <person name="Duerre P."/>
            <person name="Daniel R."/>
        </authorList>
    </citation>
    <scope>NUCLEOTIDE SEQUENCE [LARGE SCALE GENOMIC DNA]</scope>
    <source>
        <strain evidence="17 18">DSM 3222</strain>
    </source>
</reference>
<dbReference type="Pfam" id="PF05201">
    <property type="entry name" value="GlutR_N"/>
    <property type="match status" value="1"/>
</dbReference>
<gene>
    <name evidence="17" type="primary">hemA_2</name>
    <name evidence="8" type="synonym">hemA</name>
    <name evidence="17" type="ORF">OXPF_30530</name>
</gene>
<feature type="domain" description="Quinate/shikimate 5-dehydrogenase/glutamyl-tRNA reductase" evidence="15">
    <location>
        <begin position="168"/>
        <end position="281"/>
    </location>
</feature>
<comment type="pathway">
    <text evidence="1 8 13">Porphyrin-containing compound metabolism; protoporphyrin-IX biosynthesis; 5-aminolevulinate from L-glutamyl-tRNA(Glu): step 1/2.</text>
</comment>
<feature type="active site" description="Nucleophile" evidence="8 9">
    <location>
        <position position="45"/>
    </location>
</feature>
<evidence type="ECO:0000256" key="4">
    <source>
        <dbReference type="ARBA" id="ARBA00022857"/>
    </source>
</evidence>
<dbReference type="SUPFAM" id="SSF51735">
    <property type="entry name" value="NAD(P)-binding Rossmann-fold domains"/>
    <property type="match status" value="1"/>
</dbReference>
<dbReference type="EC" id="1.2.1.70" evidence="3 8"/>
<keyword evidence="5 8" id="KW-0560">Oxidoreductase</keyword>
<evidence type="ECO:0000256" key="6">
    <source>
        <dbReference type="ARBA" id="ARBA00023244"/>
    </source>
</evidence>
<dbReference type="Pfam" id="PF00745">
    <property type="entry name" value="GlutR_dimer"/>
    <property type="match status" value="1"/>
</dbReference>
<comment type="catalytic activity">
    <reaction evidence="7 8 13">
        <text>(S)-4-amino-5-oxopentanoate + tRNA(Glu) + NADP(+) = L-glutamyl-tRNA(Glu) + NADPH + H(+)</text>
        <dbReference type="Rhea" id="RHEA:12344"/>
        <dbReference type="Rhea" id="RHEA-COMP:9663"/>
        <dbReference type="Rhea" id="RHEA-COMP:9680"/>
        <dbReference type="ChEBI" id="CHEBI:15378"/>
        <dbReference type="ChEBI" id="CHEBI:57501"/>
        <dbReference type="ChEBI" id="CHEBI:57783"/>
        <dbReference type="ChEBI" id="CHEBI:58349"/>
        <dbReference type="ChEBI" id="CHEBI:78442"/>
        <dbReference type="ChEBI" id="CHEBI:78520"/>
        <dbReference type="EC" id="1.2.1.70"/>
    </reaction>
</comment>
<organism evidence="17 18">
    <name type="scientific">Oxobacter pfennigii</name>
    <dbReference type="NCBI Taxonomy" id="36849"/>
    <lineage>
        <taxon>Bacteria</taxon>
        <taxon>Bacillati</taxon>
        <taxon>Bacillota</taxon>
        <taxon>Clostridia</taxon>
        <taxon>Eubacteriales</taxon>
        <taxon>Clostridiaceae</taxon>
        <taxon>Oxobacter</taxon>
    </lineage>
</organism>
<accession>A0A0P8YV80</accession>
<dbReference type="OrthoDB" id="110209at2"/>
<protein>
    <recommendedName>
        <fullName evidence="3 8">Glutamyl-tRNA reductase</fullName>
        <shortName evidence="8">GluTR</shortName>
        <ecNumber evidence="3 8">1.2.1.70</ecNumber>
    </recommendedName>
</protein>
<keyword evidence="6 8" id="KW-0627">Porphyrin biosynthesis</keyword>
<feature type="domain" description="Glutamyl-tRNA reductase N-terminal" evidence="16">
    <location>
        <begin position="10"/>
        <end position="146"/>
    </location>
</feature>
<keyword evidence="4 8" id="KW-0521">NADP</keyword>
<dbReference type="InterPro" id="IPR015895">
    <property type="entry name" value="4pyrrol_synth_GluRdtase_N"/>
</dbReference>
<comment type="domain">
    <text evidence="8">Possesses an unusual extended V-shaped dimeric structure with each monomer consisting of three distinct domains arranged along a curved 'spinal' alpha-helix. The N-terminal catalytic domain specifically recognizes the glutamate moiety of the substrate. The second domain is the NADPH-binding domain, and the third C-terminal domain is responsible for dimerization.</text>
</comment>
<feature type="binding site" evidence="8 10">
    <location>
        <begin position="44"/>
        <end position="47"/>
    </location>
    <ligand>
        <name>substrate</name>
    </ligand>
</feature>
<evidence type="ECO:0000256" key="7">
    <source>
        <dbReference type="ARBA" id="ARBA00047464"/>
    </source>
</evidence>
<dbReference type="PROSITE" id="PS00747">
    <property type="entry name" value="GLUTR"/>
    <property type="match status" value="1"/>
</dbReference>
<comment type="similarity">
    <text evidence="2 8 13">Belongs to the glutamyl-tRNA reductase family.</text>
</comment>
<evidence type="ECO:0000259" key="15">
    <source>
        <dbReference type="Pfam" id="PF01488"/>
    </source>
</evidence>
<dbReference type="PANTHER" id="PTHR43013">
    <property type="entry name" value="GLUTAMYL-TRNA REDUCTASE"/>
    <property type="match status" value="1"/>
</dbReference>
<dbReference type="AlphaFoldDB" id="A0A0P8YV80"/>
<comment type="subunit">
    <text evidence="8">Homodimer.</text>
</comment>
<comment type="function">
    <text evidence="8">Catalyzes the NADPH-dependent reduction of glutamyl-tRNA(Glu) to glutamate 1-semialdehyde (GSA).</text>
</comment>
<dbReference type="InterPro" id="IPR036343">
    <property type="entry name" value="GluRdtase_N_sf"/>
</dbReference>
<feature type="site" description="Important for activity" evidence="8 12">
    <location>
        <position position="90"/>
    </location>
</feature>
<dbReference type="RefSeq" id="WP_054876045.1">
    <property type="nucleotide sequence ID" value="NZ_LKET01000039.1"/>
</dbReference>
<evidence type="ECO:0000313" key="18">
    <source>
        <dbReference type="Proteomes" id="UP000050326"/>
    </source>
</evidence>
<evidence type="ECO:0000256" key="5">
    <source>
        <dbReference type="ARBA" id="ARBA00023002"/>
    </source>
</evidence>
<feature type="binding site" evidence="8 11">
    <location>
        <begin position="176"/>
        <end position="181"/>
    </location>
    <ligand>
        <name>NADP(+)</name>
        <dbReference type="ChEBI" id="CHEBI:58349"/>
    </ligand>
</feature>
<comment type="caution">
    <text evidence="17">The sequence shown here is derived from an EMBL/GenBank/DDBJ whole genome shotgun (WGS) entry which is preliminary data.</text>
</comment>
<dbReference type="Pfam" id="PF01488">
    <property type="entry name" value="Shikimate_DH"/>
    <property type="match status" value="1"/>
</dbReference>
<evidence type="ECO:0000259" key="16">
    <source>
        <dbReference type="Pfam" id="PF05201"/>
    </source>
</evidence>
<feature type="binding site" evidence="8 10">
    <location>
        <position position="111"/>
    </location>
    <ligand>
        <name>substrate</name>
    </ligand>
</feature>
<keyword evidence="18" id="KW-1185">Reference proteome</keyword>
<evidence type="ECO:0000256" key="10">
    <source>
        <dbReference type="PIRSR" id="PIRSR000445-2"/>
    </source>
</evidence>
<dbReference type="Proteomes" id="UP000050326">
    <property type="component" value="Unassembled WGS sequence"/>
</dbReference>
<dbReference type="InterPro" id="IPR000343">
    <property type="entry name" value="4pyrrol_synth_GluRdtase"/>
</dbReference>
<dbReference type="HAMAP" id="MF_00087">
    <property type="entry name" value="Glu_tRNA_reductase"/>
    <property type="match status" value="1"/>
</dbReference>
<proteinExistence type="inferred from homology"/>
<dbReference type="NCBIfam" id="TIGR01035">
    <property type="entry name" value="hemA"/>
    <property type="match status" value="1"/>
</dbReference>